<dbReference type="PRINTS" id="PR00081">
    <property type="entry name" value="GDHRDH"/>
</dbReference>
<dbReference type="Proteomes" id="UP001107558">
    <property type="component" value="Chromosome 1"/>
</dbReference>
<feature type="compositionally biased region" description="Basic and acidic residues" evidence="1">
    <location>
        <begin position="8"/>
        <end position="19"/>
    </location>
</feature>
<evidence type="ECO:0000256" key="2">
    <source>
        <dbReference type="SAM" id="Phobius"/>
    </source>
</evidence>
<dbReference type="Pfam" id="PF00106">
    <property type="entry name" value="adh_short"/>
    <property type="match status" value="1"/>
</dbReference>
<dbReference type="PANTHER" id="PTHR24322">
    <property type="entry name" value="PKSB"/>
    <property type="match status" value="1"/>
</dbReference>
<keyword evidence="2" id="KW-1133">Transmembrane helix</keyword>
<keyword evidence="2" id="KW-0812">Transmembrane</keyword>
<sequence length="185" mass="20694">MFNINKSLESDYKPTDKKSSTTVGSDMYLAFIIAILLSIKDFVLHLLSFIFKPKPENIANQLALVTGGGNGLGRELSMRFAKEGCNIAIADLDYKNAQKTAEEIREKFKVKCMAFQCDISDNSAVLKMKNEIESAMQPVDILVNNAGLLYMSEFVLSDVNDIERVVSVNLTSQIKVGLHIFKYRK</sequence>
<dbReference type="AlphaFoldDB" id="A0A9J6CTJ2"/>
<dbReference type="CDD" id="cd05233">
    <property type="entry name" value="SDR_c"/>
    <property type="match status" value="1"/>
</dbReference>
<dbReference type="SUPFAM" id="SSF51735">
    <property type="entry name" value="NAD(P)-binding Rossmann-fold domains"/>
    <property type="match status" value="1"/>
</dbReference>
<comment type="caution">
    <text evidence="3">The sequence shown here is derived from an EMBL/GenBank/DDBJ whole genome shotgun (WGS) entry which is preliminary data.</text>
</comment>
<dbReference type="EMBL" id="JADBJN010000001">
    <property type="protein sequence ID" value="KAG5684995.1"/>
    <property type="molecule type" value="Genomic_DNA"/>
</dbReference>
<dbReference type="InterPro" id="IPR036291">
    <property type="entry name" value="NAD(P)-bd_dom_sf"/>
</dbReference>
<gene>
    <name evidence="3" type="ORF">PVAND_014198</name>
</gene>
<evidence type="ECO:0000313" key="4">
    <source>
        <dbReference type="Proteomes" id="UP001107558"/>
    </source>
</evidence>
<dbReference type="Gene3D" id="3.40.50.720">
    <property type="entry name" value="NAD(P)-binding Rossmann-like Domain"/>
    <property type="match status" value="1"/>
</dbReference>
<dbReference type="InterPro" id="IPR002347">
    <property type="entry name" value="SDR_fam"/>
</dbReference>
<evidence type="ECO:0000313" key="3">
    <source>
        <dbReference type="EMBL" id="KAG5684995.1"/>
    </source>
</evidence>
<protein>
    <submittedName>
        <fullName evidence="3">Uncharacterized protein</fullName>
    </submittedName>
</protein>
<dbReference type="PANTHER" id="PTHR24322:SF748">
    <property type="entry name" value="FI23927P1-RELATED"/>
    <property type="match status" value="1"/>
</dbReference>
<feature type="region of interest" description="Disordered" evidence="1">
    <location>
        <begin position="1"/>
        <end position="21"/>
    </location>
</feature>
<keyword evidence="4" id="KW-1185">Reference proteome</keyword>
<proteinExistence type="predicted"/>
<dbReference type="GO" id="GO:0016616">
    <property type="term" value="F:oxidoreductase activity, acting on the CH-OH group of donors, NAD or NADP as acceptor"/>
    <property type="evidence" value="ECO:0007669"/>
    <property type="project" value="TreeGrafter"/>
</dbReference>
<dbReference type="OrthoDB" id="6251714at2759"/>
<dbReference type="GO" id="GO:0005811">
    <property type="term" value="C:lipid droplet"/>
    <property type="evidence" value="ECO:0007669"/>
    <property type="project" value="TreeGrafter"/>
</dbReference>
<reference evidence="3" key="1">
    <citation type="submission" date="2021-03" db="EMBL/GenBank/DDBJ databases">
        <title>Chromosome level genome of the anhydrobiotic midge Polypedilum vanderplanki.</title>
        <authorList>
            <person name="Yoshida Y."/>
            <person name="Kikawada T."/>
            <person name="Gusev O."/>
        </authorList>
    </citation>
    <scope>NUCLEOTIDE SEQUENCE</scope>
    <source>
        <strain evidence="3">NIAS01</strain>
        <tissue evidence="3">Whole body or cell culture</tissue>
    </source>
</reference>
<keyword evidence="2" id="KW-0472">Membrane</keyword>
<evidence type="ECO:0000256" key="1">
    <source>
        <dbReference type="SAM" id="MobiDB-lite"/>
    </source>
</evidence>
<name>A0A9J6CTJ2_POLVA</name>
<accession>A0A9J6CTJ2</accession>
<feature type="transmembrane region" description="Helical" evidence="2">
    <location>
        <begin position="27"/>
        <end position="51"/>
    </location>
</feature>
<organism evidence="3 4">
    <name type="scientific">Polypedilum vanderplanki</name>
    <name type="common">Sleeping chironomid midge</name>
    <dbReference type="NCBI Taxonomy" id="319348"/>
    <lineage>
        <taxon>Eukaryota</taxon>
        <taxon>Metazoa</taxon>
        <taxon>Ecdysozoa</taxon>
        <taxon>Arthropoda</taxon>
        <taxon>Hexapoda</taxon>
        <taxon>Insecta</taxon>
        <taxon>Pterygota</taxon>
        <taxon>Neoptera</taxon>
        <taxon>Endopterygota</taxon>
        <taxon>Diptera</taxon>
        <taxon>Nematocera</taxon>
        <taxon>Chironomoidea</taxon>
        <taxon>Chironomidae</taxon>
        <taxon>Chironominae</taxon>
        <taxon>Polypedilum</taxon>
        <taxon>Polypedilum</taxon>
    </lineage>
</organism>